<dbReference type="Proteomes" id="UP000572680">
    <property type="component" value="Unassembled WGS sequence"/>
</dbReference>
<sequence length="329" mass="35785">MDETTEARRSRSAADVRPRARRGRRSSLALGAMAVAGAAAAVVVAPVLNEMQGTRPAQPPSPRRLLIAAAERAEREPARSGAFWHQRFRTGRQYRVRGADGEWYVIERRGVGESWTPVRSPEDGTVLSSRDFGAGPVTSDDRAAWQRAGSPTEWPAGDGTRLRARPDRRKPVVRRRERGTFMCAGKPMTLAELQLLPTAPQALRTTILQGNAGRRPRGDGSSEAETVLLEVSALLRTPAPPRTRGAAYRLLASLPGLRYAEDVHDPLGRPGLAVDVPGGRGGVTRRLIVDPATGQLLTWMDHTDGDGRRLVSYTAYESVGWSEGRPPRG</sequence>
<keyword evidence="2" id="KW-0472">Membrane</keyword>
<evidence type="ECO:0000256" key="1">
    <source>
        <dbReference type="SAM" id="MobiDB-lite"/>
    </source>
</evidence>
<comment type="caution">
    <text evidence="3">The sequence shown here is derived from an EMBL/GenBank/DDBJ whole genome shotgun (WGS) entry which is preliminary data.</text>
</comment>
<feature type="region of interest" description="Disordered" evidence="1">
    <location>
        <begin position="1"/>
        <end position="23"/>
    </location>
</feature>
<dbReference type="InterPro" id="IPR047789">
    <property type="entry name" value="CU044_5270-like"/>
</dbReference>
<gene>
    <name evidence="3" type="ORF">HNR61_002896</name>
</gene>
<evidence type="ECO:0000313" key="3">
    <source>
        <dbReference type="EMBL" id="MBA8951265.1"/>
    </source>
</evidence>
<dbReference type="AlphaFoldDB" id="A0A7W3QL87"/>
<evidence type="ECO:0000256" key="2">
    <source>
        <dbReference type="SAM" id="Phobius"/>
    </source>
</evidence>
<protein>
    <recommendedName>
        <fullName evidence="5">CU044_5270 family protein</fullName>
    </recommendedName>
</protein>
<proteinExistence type="predicted"/>
<evidence type="ECO:0000313" key="4">
    <source>
        <dbReference type="Proteomes" id="UP000572680"/>
    </source>
</evidence>
<organism evidence="3 4">
    <name type="scientific">Actinomadura namibiensis</name>
    <dbReference type="NCBI Taxonomy" id="182080"/>
    <lineage>
        <taxon>Bacteria</taxon>
        <taxon>Bacillati</taxon>
        <taxon>Actinomycetota</taxon>
        <taxon>Actinomycetes</taxon>
        <taxon>Streptosporangiales</taxon>
        <taxon>Thermomonosporaceae</taxon>
        <taxon>Actinomadura</taxon>
    </lineage>
</organism>
<reference evidence="3 4" key="1">
    <citation type="submission" date="2020-08" db="EMBL/GenBank/DDBJ databases">
        <title>Genomic Encyclopedia of Type Strains, Phase IV (KMG-IV): sequencing the most valuable type-strain genomes for metagenomic binning, comparative biology and taxonomic classification.</title>
        <authorList>
            <person name="Goeker M."/>
        </authorList>
    </citation>
    <scope>NUCLEOTIDE SEQUENCE [LARGE SCALE GENOMIC DNA]</scope>
    <source>
        <strain evidence="3 4">DSM 44197</strain>
    </source>
</reference>
<feature type="region of interest" description="Disordered" evidence="1">
    <location>
        <begin position="117"/>
        <end position="141"/>
    </location>
</feature>
<evidence type="ECO:0008006" key="5">
    <source>
        <dbReference type="Google" id="ProtNLM"/>
    </source>
</evidence>
<feature type="transmembrane region" description="Helical" evidence="2">
    <location>
        <begin position="27"/>
        <end position="48"/>
    </location>
</feature>
<keyword evidence="2" id="KW-1133">Transmembrane helix</keyword>
<feature type="compositionally biased region" description="Basic and acidic residues" evidence="1">
    <location>
        <begin position="1"/>
        <end position="18"/>
    </location>
</feature>
<name>A0A7W3QL87_ACTNM</name>
<dbReference type="EMBL" id="JACJIA010000003">
    <property type="protein sequence ID" value="MBA8951265.1"/>
    <property type="molecule type" value="Genomic_DNA"/>
</dbReference>
<dbReference type="NCBIfam" id="NF038083">
    <property type="entry name" value="CU044_5270_fam"/>
    <property type="match status" value="1"/>
</dbReference>
<keyword evidence="2" id="KW-0812">Transmembrane</keyword>
<dbReference type="RefSeq" id="WP_182843616.1">
    <property type="nucleotide sequence ID" value="NZ_BAAALP010000004.1"/>
</dbReference>
<accession>A0A7W3QL87</accession>
<keyword evidence="4" id="KW-1185">Reference proteome</keyword>